<feature type="domain" description="Nudix hydrolase" evidence="1">
    <location>
        <begin position="33"/>
        <end position="169"/>
    </location>
</feature>
<evidence type="ECO:0000259" key="1">
    <source>
        <dbReference type="PROSITE" id="PS51462"/>
    </source>
</evidence>
<dbReference type="OrthoDB" id="276276at2759"/>
<protein>
    <recommendedName>
        <fullName evidence="1">Nudix hydrolase domain-containing protein</fullName>
    </recommendedName>
</protein>
<accession>A0A9P4I429</accession>
<evidence type="ECO:0000313" key="3">
    <source>
        <dbReference type="Proteomes" id="UP000799776"/>
    </source>
</evidence>
<dbReference type="Gene3D" id="3.90.79.10">
    <property type="entry name" value="Nucleoside Triphosphate Pyrophosphohydrolase"/>
    <property type="match status" value="1"/>
</dbReference>
<organism evidence="2 3">
    <name type="scientific">Saccharata proteae CBS 121410</name>
    <dbReference type="NCBI Taxonomy" id="1314787"/>
    <lineage>
        <taxon>Eukaryota</taxon>
        <taxon>Fungi</taxon>
        <taxon>Dikarya</taxon>
        <taxon>Ascomycota</taxon>
        <taxon>Pezizomycotina</taxon>
        <taxon>Dothideomycetes</taxon>
        <taxon>Dothideomycetes incertae sedis</taxon>
        <taxon>Botryosphaeriales</taxon>
        <taxon>Saccharataceae</taxon>
        <taxon>Saccharata</taxon>
    </lineage>
</organism>
<reference evidence="2" key="1">
    <citation type="journal article" date="2020" name="Stud. Mycol.">
        <title>101 Dothideomycetes genomes: a test case for predicting lifestyles and emergence of pathogens.</title>
        <authorList>
            <person name="Haridas S."/>
            <person name="Albert R."/>
            <person name="Binder M."/>
            <person name="Bloem J."/>
            <person name="Labutti K."/>
            <person name="Salamov A."/>
            <person name="Andreopoulos B."/>
            <person name="Baker S."/>
            <person name="Barry K."/>
            <person name="Bills G."/>
            <person name="Bluhm B."/>
            <person name="Cannon C."/>
            <person name="Castanera R."/>
            <person name="Culley D."/>
            <person name="Daum C."/>
            <person name="Ezra D."/>
            <person name="Gonzalez J."/>
            <person name="Henrissat B."/>
            <person name="Kuo A."/>
            <person name="Liang C."/>
            <person name="Lipzen A."/>
            <person name="Lutzoni F."/>
            <person name="Magnuson J."/>
            <person name="Mondo S."/>
            <person name="Nolan M."/>
            <person name="Ohm R."/>
            <person name="Pangilinan J."/>
            <person name="Park H.-J."/>
            <person name="Ramirez L."/>
            <person name="Alfaro M."/>
            <person name="Sun H."/>
            <person name="Tritt A."/>
            <person name="Yoshinaga Y."/>
            <person name="Zwiers L.-H."/>
            <person name="Turgeon B."/>
            <person name="Goodwin S."/>
            <person name="Spatafora J."/>
            <person name="Crous P."/>
            <person name="Grigoriev I."/>
        </authorList>
    </citation>
    <scope>NUCLEOTIDE SEQUENCE</scope>
    <source>
        <strain evidence="2">CBS 121410</strain>
    </source>
</reference>
<dbReference type="EMBL" id="ML978711">
    <property type="protein sequence ID" value="KAF2091456.1"/>
    <property type="molecule type" value="Genomic_DNA"/>
</dbReference>
<name>A0A9P4I429_9PEZI</name>
<dbReference type="CDD" id="cd02883">
    <property type="entry name" value="NUDIX_Hydrolase"/>
    <property type="match status" value="1"/>
</dbReference>
<dbReference type="AlphaFoldDB" id="A0A9P4I429"/>
<dbReference type="PANTHER" id="PTHR43736:SF1">
    <property type="entry name" value="DIHYDRONEOPTERIN TRIPHOSPHATE DIPHOSPHATASE"/>
    <property type="match status" value="1"/>
</dbReference>
<dbReference type="PANTHER" id="PTHR43736">
    <property type="entry name" value="ADP-RIBOSE PYROPHOSPHATASE"/>
    <property type="match status" value="1"/>
</dbReference>
<dbReference type="SUPFAM" id="SSF55811">
    <property type="entry name" value="Nudix"/>
    <property type="match status" value="1"/>
</dbReference>
<evidence type="ECO:0000313" key="2">
    <source>
        <dbReference type="EMBL" id="KAF2091456.1"/>
    </source>
</evidence>
<dbReference type="Proteomes" id="UP000799776">
    <property type="component" value="Unassembled WGS sequence"/>
</dbReference>
<sequence>MADAESSMTLTWPAHLSHLAVSHSEFLRRHSSVQQIAAGALVFQGDRLLLVQRSASEKAFPHRWEFPGGSVDDTDSTILHAAARELLEETGFLATAITHQVGAGVYFATGRAKWLKLSFIVIVRGHIPVKLDPIEHQNFLWATEEEIRRGEVGGLHLDFVSPDQVAVMLEGFRIIRSGAGR</sequence>
<gene>
    <name evidence="2" type="ORF">K490DRAFT_31235</name>
</gene>
<dbReference type="InterPro" id="IPR015797">
    <property type="entry name" value="NUDIX_hydrolase-like_dom_sf"/>
</dbReference>
<proteinExistence type="predicted"/>
<keyword evidence="3" id="KW-1185">Reference proteome</keyword>
<dbReference type="Pfam" id="PF00293">
    <property type="entry name" value="NUDIX"/>
    <property type="match status" value="1"/>
</dbReference>
<comment type="caution">
    <text evidence="2">The sequence shown here is derived from an EMBL/GenBank/DDBJ whole genome shotgun (WGS) entry which is preliminary data.</text>
</comment>
<dbReference type="PROSITE" id="PS51462">
    <property type="entry name" value="NUDIX"/>
    <property type="match status" value="1"/>
</dbReference>
<dbReference type="InterPro" id="IPR000086">
    <property type="entry name" value="NUDIX_hydrolase_dom"/>
</dbReference>